<dbReference type="Gene3D" id="2.60.40.10">
    <property type="entry name" value="Immunoglobulins"/>
    <property type="match status" value="2"/>
</dbReference>
<dbReference type="Pfam" id="PF07686">
    <property type="entry name" value="V-set"/>
    <property type="match status" value="1"/>
</dbReference>
<keyword evidence="5" id="KW-1185">Reference proteome</keyword>
<name>A0A673C723_9TELE</name>
<dbReference type="InterPro" id="IPR013783">
    <property type="entry name" value="Ig-like_fold"/>
</dbReference>
<dbReference type="InterPro" id="IPR013106">
    <property type="entry name" value="Ig_V-set"/>
</dbReference>
<sequence>MYLGTDTEIALNTSVTLQCEQDNGEFYYMYWYKQSTSGRIQLLMYSVGKGATNSEYVIESKYSMSRPAVLNSTLQIHSVEAADSAVYYCASSKHCDTNREAYFGPGTKLTVLGKYKVKEPTVKLLKPSHNECRNKKDPNKRKKTLVCLATDFYPDHVNVSWEVNGNPVKEEVATDNYAQKKGDFYSITSRLRVPYKDWHNPDNLFKCTVNFFNGTVWNHHSRYTHGTLKILFQEILPR</sequence>
<proteinExistence type="predicted"/>
<dbReference type="SUPFAM" id="SSF48726">
    <property type="entry name" value="Immunoglobulin"/>
    <property type="match status" value="2"/>
</dbReference>
<dbReference type="Proteomes" id="UP000472271">
    <property type="component" value="Chromosome 22"/>
</dbReference>
<evidence type="ECO:0000313" key="5">
    <source>
        <dbReference type="Proteomes" id="UP000472271"/>
    </source>
</evidence>
<evidence type="ECO:0000313" key="4">
    <source>
        <dbReference type="Ensembl" id="ENSSORP00005048048.1"/>
    </source>
</evidence>
<feature type="domain" description="Ig-like" evidence="3">
    <location>
        <begin position="1"/>
        <end position="89"/>
    </location>
</feature>
<keyword evidence="1" id="KW-0732">Signal</keyword>
<dbReference type="GO" id="GO:0002376">
    <property type="term" value="P:immune system process"/>
    <property type="evidence" value="ECO:0007669"/>
    <property type="project" value="UniProtKB-KW"/>
</dbReference>
<dbReference type="PANTHER" id="PTHR23268">
    <property type="entry name" value="T-CELL RECEPTOR BETA CHAIN"/>
    <property type="match status" value="1"/>
</dbReference>
<accession>A0A673C723</accession>
<dbReference type="PROSITE" id="PS50835">
    <property type="entry name" value="IG_LIKE"/>
    <property type="match status" value="2"/>
</dbReference>
<feature type="domain" description="Ig-like" evidence="3">
    <location>
        <begin position="120"/>
        <end position="224"/>
    </location>
</feature>
<dbReference type="InterPro" id="IPR003597">
    <property type="entry name" value="Ig_C1-set"/>
</dbReference>
<dbReference type="Pfam" id="PF07654">
    <property type="entry name" value="C1-set"/>
    <property type="match status" value="1"/>
</dbReference>
<keyword evidence="2" id="KW-0391">Immunity</keyword>
<dbReference type="InterPro" id="IPR007110">
    <property type="entry name" value="Ig-like_dom"/>
</dbReference>
<reference evidence="4" key="2">
    <citation type="submission" date="2025-08" db="UniProtKB">
        <authorList>
            <consortium name="Ensembl"/>
        </authorList>
    </citation>
    <scope>IDENTIFICATION</scope>
</reference>
<dbReference type="AlphaFoldDB" id="A0A673C723"/>
<dbReference type="Ensembl" id="ENSSORT00005049235.1">
    <property type="protein sequence ID" value="ENSSORP00005048048.1"/>
    <property type="gene ID" value="ENSSORG00005021939.1"/>
</dbReference>
<dbReference type="InterPro" id="IPR050413">
    <property type="entry name" value="TCR_beta_variable"/>
</dbReference>
<dbReference type="InterPro" id="IPR003599">
    <property type="entry name" value="Ig_sub"/>
</dbReference>
<evidence type="ECO:0000259" key="3">
    <source>
        <dbReference type="PROSITE" id="PS50835"/>
    </source>
</evidence>
<evidence type="ECO:0000256" key="2">
    <source>
        <dbReference type="ARBA" id="ARBA00022859"/>
    </source>
</evidence>
<dbReference type="InParanoid" id="A0A673C723"/>
<dbReference type="SMART" id="SM00407">
    <property type="entry name" value="IGc1"/>
    <property type="match status" value="1"/>
</dbReference>
<dbReference type="SMART" id="SM00406">
    <property type="entry name" value="IGv"/>
    <property type="match status" value="1"/>
</dbReference>
<organism evidence="4 5">
    <name type="scientific">Sphaeramia orbicularis</name>
    <name type="common">orbiculate cardinalfish</name>
    <dbReference type="NCBI Taxonomy" id="375764"/>
    <lineage>
        <taxon>Eukaryota</taxon>
        <taxon>Metazoa</taxon>
        <taxon>Chordata</taxon>
        <taxon>Craniata</taxon>
        <taxon>Vertebrata</taxon>
        <taxon>Euteleostomi</taxon>
        <taxon>Actinopterygii</taxon>
        <taxon>Neopterygii</taxon>
        <taxon>Teleostei</taxon>
        <taxon>Neoteleostei</taxon>
        <taxon>Acanthomorphata</taxon>
        <taxon>Gobiaria</taxon>
        <taxon>Kurtiformes</taxon>
        <taxon>Apogonoidei</taxon>
        <taxon>Apogonidae</taxon>
        <taxon>Apogoninae</taxon>
        <taxon>Sphaeramia</taxon>
    </lineage>
</organism>
<dbReference type="GO" id="GO:0007166">
    <property type="term" value="P:cell surface receptor signaling pathway"/>
    <property type="evidence" value="ECO:0007669"/>
    <property type="project" value="TreeGrafter"/>
</dbReference>
<reference evidence="4" key="3">
    <citation type="submission" date="2025-09" db="UniProtKB">
        <authorList>
            <consortium name="Ensembl"/>
        </authorList>
    </citation>
    <scope>IDENTIFICATION</scope>
</reference>
<evidence type="ECO:0000256" key="1">
    <source>
        <dbReference type="ARBA" id="ARBA00022729"/>
    </source>
</evidence>
<protein>
    <recommendedName>
        <fullName evidence="3">Ig-like domain-containing protein</fullName>
    </recommendedName>
</protein>
<dbReference type="InterPro" id="IPR036179">
    <property type="entry name" value="Ig-like_dom_sf"/>
</dbReference>
<dbReference type="PANTHER" id="PTHR23268:SF28">
    <property type="entry name" value="T CELL RECEPTOR BETA VARIABLE 19"/>
    <property type="match status" value="1"/>
</dbReference>
<reference evidence="4" key="1">
    <citation type="submission" date="2019-06" db="EMBL/GenBank/DDBJ databases">
        <authorList>
            <consortium name="Wellcome Sanger Institute Data Sharing"/>
        </authorList>
    </citation>
    <scope>NUCLEOTIDE SEQUENCE [LARGE SCALE GENOMIC DNA]</scope>
</reference>
<dbReference type="SMART" id="SM00409">
    <property type="entry name" value="IG"/>
    <property type="match status" value="1"/>
</dbReference>
<dbReference type="GO" id="GO:0005886">
    <property type="term" value="C:plasma membrane"/>
    <property type="evidence" value="ECO:0007669"/>
    <property type="project" value="TreeGrafter"/>
</dbReference>